<evidence type="ECO:0000259" key="19">
    <source>
        <dbReference type="PROSITE" id="PS50112"/>
    </source>
</evidence>
<feature type="domain" description="PAS" evidence="19">
    <location>
        <begin position="369"/>
        <end position="411"/>
    </location>
</feature>
<dbReference type="CDD" id="cd00082">
    <property type="entry name" value="HisKA"/>
    <property type="match status" value="1"/>
</dbReference>
<keyword evidence="12 16" id="KW-1133">Transmembrane helix</keyword>
<gene>
    <name evidence="22" type="ORF">CL52_19145</name>
    <name evidence="23" type="ORF">SAMN05660875_10689</name>
</gene>
<dbReference type="SUPFAM" id="SSF55874">
    <property type="entry name" value="ATPase domain of HSP90 chaperone/DNA topoisomerase II/histidine kinase"/>
    <property type="match status" value="1"/>
</dbReference>
<dbReference type="FunFam" id="1.10.287.130:FF:000001">
    <property type="entry name" value="Two-component sensor histidine kinase"/>
    <property type="match status" value="1"/>
</dbReference>
<dbReference type="PROSITE" id="PS50110">
    <property type="entry name" value="RESPONSE_REGULATORY"/>
    <property type="match status" value="1"/>
</dbReference>
<dbReference type="Gene3D" id="3.30.450.20">
    <property type="entry name" value="PAS domain"/>
    <property type="match status" value="1"/>
</dbReference>
<dbReference type="Gene3D" id="3.30.565.10">
    <property type="entry name" value="Histidine kinase-like ATPase, C-terminal domain"/>
    <property type="match status" value="1"/>
</dbReference>
<dbReference type="Pfam" id="PF02518">
    <property type="entry name" value="HATPase_c"/>
    <property type="match status" value="1"/>
</dbReference>
<dbReference type="Proteomes" id="UP000182276">
    <property type="component" value="Unassembled WGS sequence"/>
</dbReference>
<dbReference type="AlphaFoldDB" id="A0A8D3Y4C7"/>
<evidence type="ECO:0000256" key="15">
    <source>
        <dbReference type="PROSITE-ProRule" id="PRU00169"/>
    </source>
</evidence>
<evidence type="ECO:0000256" key="12">
    <source>
        <dbReference type="ARBA" id="ARBA00022989"/>
    </source>
</evidence>
<reference evidence="22 24" key="3">
    <citation type="journal article" name="Genome Announc.">
        <title>Complete Genome Sequence of Pseudomonas balearica DSM 6083T.</title>
        <authorList>
            <person name="Bennasar-Figueras A."/>
            <person name="Salva-Serra F."/>
            <person name="Jaen-Luchoro D."/>
            <person name="Segui C."/>
            <person name="Aliaga F."/>
            <person name="Busquets A."/>
            <person name="Gomila M."/>
            <person name="Moore E.R."/>
            <person name="Lalucat J."/>
        </authorList>
    </citation>
    <scope>NUCLEOTIDE SEQUENCE [LARGE SCALE GENOMIC DNA]</scope>
    <source>
        <strain evidence="24">DSM 6083</strain>
        <strain evidence="22">DSM6083</strain>
    </source>
</reference>
<dbReference type="Pfam" id="PF00512">
    <property type="entry name" value="HisKA"/>
    <property type="match status" value="1"/>
</dbReference>
<evidence type="ECO:0000259" key="18">
    <source>
        <dbReference type="PROSITE" id="PS50110"/>
    </source>
</evidence>
<dbReference type="Pfam" id="PF08447">
    <property type="entry name" value="PAS_3"/>
    <property type="match status" value="1"/>
</dbReference>
<dbReference type="SMART" id="SM00387">
    <property type="entry name" value="HATPase_c"/>
    <property type="match status" value="1"/>
</dbReference>
<dbReference type="FunFam" id="3.30.565.10:FF:000023">
    <property type="entry name" value="PAS domain-containing sensor histidine kinase"/>
    <property type="match status" value="1"/>
</dbReference>
<evidence type="ECO:0000256" key="7">
    <source>
        <dbReference type="ARBA" id="ARBA00022679"/>
    </source>
</evidence>
<dbReference type="InterPro" id="IPR042240">
    <property type="entry name" value="CHASE_sf"/>
</dbReference>
<dbReference type="GO" id="GO:0000155">
    <property type="term" value="F:phosphorelay sensor kinase activity"/>
    <property type="evidence" value="ECO:0007669"/>
    <property type="project" value="InterPro"/>
</dbReference>
<keyword evidence="10" id="KW-0418">Kinase</keyword>
<protein>
    <recommendedName>
        <fullName evidence="4">histidine kinase</fullName>
        <ecNumber evidence="4">2.7.13.3</ecNumber>
    </recommendedName>
</protein>
<dbReference type="SMART" id="SM01079">
    <property type="entry name" value="CHASE"/>
    <property type="match status" value="1"/>
</dbReference>
<evidence type="ECO:0000256" key="5">
    <source>
        <dbReference type="ARBA" id="ARBA00022475"/>
    </source>
</evidence>
<reference evidence="23 25" key="2">
    <citation type="submission" date="2016-10" db="EMBL/GenBank/DDBJ databases">
        <authorList>
            <person name="Varghese N."/>
            <person name="Submissions S."/>
        </authorList>
    </citation>
    <scope>NUCLEOTIDE SEQUENCE [LARGE SCALE GENOMIC DNA]</scope>
    <source>
        <strain evidence="23 25">DSM 6083</strain>
    </source>
</reference>
<evidence type="ECO:0000313" key="23">
    <source>
        <dbReference type="EMBL" id="SDM58473.1"/>
    </source>
</evidence>
<dbReference type="InterPro" id="IPR036097">
    <property type="entry name" value="HisK_dim/P_sf"/>
</dbReference>
<feature type="domain" description="CHASE" evidence="21">
    <location>
        <begin position="86"/>
        <end position="255"/>
    </location>
</feature>
<evidence type="ECO:0000256" key="16">
    <source>
        <dbReference type="SAM" id="Phobius"/>
    </source>
</evidence>
<dbReference type="PANTHER" id="PTHR43047">
    <property type="entry name" value="TWO-COMPONENT HISTIDINE PROTEIN KINASE"/>
    <property type="match status" value="1"/>
</dbReference>
<reference evidence="24" key="1">
    <citation type="submission" date="2014-03" db="EMBL/GenBank/DDBJ databases">
        <title>Complete genome of Pseudomonas balearica DSM 6083T, a sewage water isolate from an enrichment with 2-methylnaphthalene.</title>
        <authorList>
            <person name="Salva-Serra F."/>
            <person name="Jaen-Luchoro D."/>
            <person name="Busquets A."/>
            <person name="Pena A."/>
            <person name="Gomila M."/>
            <person name="Bosch R."/>
            <person name="Nogales B."/>
            <person name="Garcia-Valdes E."/>
            <person name="Lalucat J."/>
            <person name="Bennasar A."/>
        </authorList>
    </citation>
    <scope>NUCLEOTIDE SEQUENCE [LARGE SCALE GENOMIC DNA]</scope>
    <source>
        <strain evidence="24">DSM 6083</strain>
    </source>
</reference>
<dbReference type="PROSITE" id="PS50839">
    <property type="entry name" value="CHASE"/>
    <property type="match status" value="1"/>
</dbReference>
<evidence type="ECO:0000256" key="11">
    <source>
        <dbReference type="ARBA" id="ARBA00022840"/>
    </source>
</evidence>
<dbReference type="EMBL" id="FNHO01000006">
    <property type="protein sequence ID" value="SDM58473.1"/>
    <property type="molecule type" value="Genomic_DNA"/>
</dbReference>
<dbReference type="InterPro" id="IPR006189">
    <property type="entry name" value="CHASE_dom"/>
</dbReference>
<keyword evidence="6 15" id="KW-0597">Phosphoprotein</keyword>
<dbReference type="InterPro" id="IPR035965">
    <property type="entry name" value="PAS-like_dom_sf"/>
</dbReference>
<evidence type="ECO:0000313" key="22">
    <source>
        <dbReference type="EMBL" id="AJE17058.1"/>
    </source>
</evidence>
<dbReference type="SMART" id="SM00388">
    <property type="entry name" value="HisKA"/>
    <property type="match status" value="1"/>
</dbReference>
<dbReference type="RefSeq" id="WP_043222438.1">
    <property type="nucleotide sequence ID" value="NZ_CP007511.1"/>
</dbReference>
<evidence type="ECO:0000256" key="6">
    <source>
        <dbReference type="ARBA" id="ARBA00022553"/>
    </source>
</evidence>
<keyword evidence="14 16" id="KW-0472">Membrane</keyword>
<feature type="transmembrane region" description="Helical" evidence="16">
    <location>
        <begin position="323"/>
        <end position="343"/>
    </location>
</feature>
<dbReference type="GO" id="GO:0009927">
    <property type="term" value="F:histidine phosphotransfer kinase activity"/>
    <property type="evidence" value="ECO:0007669"/>
    <property type="project" value="TreeGrafter"/>
</dbReference>
<keyword evidence="9" id="KW-0547">Nucleotide-binding</keyword>
<feature type="domain" description="Response regulatory" evidence="18">
    <location>
        <begin position="733"/>
        <end position="846"/>
    </location>
</feature>
<evidence type="ECO:0000256" key="2">
    <source>
        <dbReference type="ARBA" id="ARBA00004236"/>
    </source>
</evidence>
<dbReference type="InterPro" id="IPR003594">
    <property type="entry name" value="HATPase_dom"/>
</dbReference>
<accession>A0A8D3Y4C7</accession>
<evidence type="ECO:0000256" key="3">
    <source>
        <dbReference type="ARBA" id="ARBA00004314"/>
    </source>
</evidence>
<dbReference type="InterPro" id="IPR003661">
    <property type="entry name" value="HisK_dim/P_dom"/>
</dbReference>
<dbReference type="InterPro" id="IPR001610">
    <property type="entry name" value="PAC"/>
</dbReference>
<dbReference type="SMART" id="SM00448">
    <property type="entry name" value="REC"/>
    <property type="match status" value="1"/>
</dbReference>
<evidence type="ECO:0000256" key="14">
    <source>
        <dbReference type="ARBA" id="ARBA00023136"/>
    </source>
</evidence>
<evidence type="ECO:0000256" key="1">
    <source>
        <dbReference type="ARBA" id="ARBA00000085"/>
    </source>
</evidence>
<evidence type="ECO:0000259" key="21">
    <source>
        <dbReference type="PROSITE" id="PS50839"/>
    </source>
</evidence>
<evidence type="ECO:0000256" key="13">
    <source>
        <dbReference type="ARBA" id="ARBA00023012"/>
    </source>
</evidence>
<dbReference type="InterPro" id="IPR000014">
    <property type="entry name" value="PAS"/>
</dbReference>
<evidence type="ECO:0000259" key="17">
    <source>
        <dbReference type="PROSITE" id="PS50109"/>
    </source>
</evidence>
<evidence type="ECO:0000256" key="4">
    <source>
        <dbReference type="ARBA" id="ARBA00012438"/>
    </source>
</evidence>
<dbReference type="SUPFAM" id="SSF52172">
    <property type="entry name" value="CheY-like"/>
    <property type="match status" value="1"/>
</dbReference>
<dbReference type="CDD" id="cd16922">
    <property type="entry name" value="HATPase_EvgS-ArcB-TorS-like"/>
    <property type="match status" value="1"/>
</dbReference>
<dbReference type="InterPro" id="IPR001789">
    <property type="entry name" value="Sig_transdc_resp-reg_receiver"/>
</dbReference>
<dbReference type="KEGG" id="pbm:CL52_19145"/>
<dbReference type="SUPFAM" id="SSF47384">
    <property type="entry name" value="Homodimeric domain of signal transducing histidine kinase"/>
    <property type="match status" value="1"/>
</dbReference>
<dbReference type="Pfam" id="PF00072">
    <property type="entry name" value="Response_reg"/>
    <property type="match status" value="1"/>
</dbReference>
<evidence type="ECO:0000313" key="25">
    <source>
        <dbReference type="Proteomes" id="UP000182276"/>
    </source>
</evidence>
<dbReference type="SMART" id="SM00091">
    <property type="entry name" value="PAS"/>
    <property type="match status" value="1"/>
</dbReference>
<feature type="domain" description="PAC" evidence="20">
    <location>
        <begin position="445"/>
        <end position="497"/>
    </location>
</feature>
<dbReference type="PROSITE" id="PS50113">
    <property type="entry name" value="PAC"/>
    <property type="match status" value="1"/>
</dbReference>
<sequence length="852" mass="95217">MSDPAIDPSPIPGLKQLFDWRNGVAWLVLVFTLLVQLVLFQHFQNREVRAARQQFHMLSEKVTESIRKRLLDHEQILLGGAGLFDASGTVSREQWRLYVQRLQLADHYPGIQGVGFSRAILPEELEAHERRVQQEGLAEYAVHPPGQRPLYTSIVYLEPLTARNRAALGFDMYSDPARRQAMQRAAEQGLTSITDKVTLVQETHGKTQAGVLLYVPVYQQGMPLGSPEQRMQALKGFVYSPYRVGNLVNGILRNMDLPLQLNIYAGQGEQPEKRIFASDEGRAPVLGQYSELQQLRAYGQVWTLRMTSLPEFDARFHGNWGTLVLLSIGMSLLLFFLTASLALRHRRAKALAERMTQTIRRSKHDLRLSEERLSLALKGSNDGLWDLNLEAGTLYASARAWEMLGYRAEEFPCDLRLWERFVVAEDLPHERARLARTMLSQIDHFTDELRLQHKSGRIVPVLLRGYIQRDADGQAQRITGTVMDLTERKRIEQLKNEFVSTVSHELRTPLTSITGALGLINGGALGKAPPAMQQMLEIAYRNSVRLGHLINDLLDMEKIAAGKMTFDLREHRLPQLLEEALTSTQGFAEQHGVRCTLEPVPDVRVWVDGLRLQQVLSNLLSNAIKFTHQGGEVRVHTRHGDGRIRVCVTDQGPGIPDSFRSQVFTKFAQADSSDSRTKAGTGLGLAITKELVERMGGSVGFDSEEGRGSTFWFELPIQPAMASESPEQGDRPRLLVVEDEPDTGRLLHLMLSEGGYAVDRVQSLEQARECLAKVPYQAMTLDLHLPDGSGRQFLEEIRANPALTALPVVVISAAAQVEVSAPAAHLFWLHKPISSAQLLDTLQAAIASATPD</sequence>
<dbReference type="CDD" id="cd00156">
    <property type="entry name" value="REC"/>
    <property type="match status" value="1"/>
</dbReference>
<dbReference type="GO" id="GO:0005886">
    <property type="term" value="C:plasma membrane"/>
    <property type="evidence" value="ECO:0007669"/>
    <property type="project" value="UniProtKB-SubCell"/>
</dbReference>
<dbReference type="InterPro" id="IPR013655">
    <property type="entry name" value="PAS_fold_3"/>
</dbReference>
<dbReference type="Gene3D" id="3.40.50.2300">
    <property type="match status" value="1"/>
</dbReference>
<keyword evidence="5" id="KW-1003">Cell membrane</keyword>
<proteinExistence type="predicted"/>
<dbReference type="Gene3D" id="3.30.450.350">
    <property type="entry name" value="CHASE domain"/>
    <property type="match status" value="1"/>
</dbReference>
<dbReference type="GeneID" id="77262000"/>
<name>A0A8D3Y4C7_9GAMM</name>
<feature type="transmembrane region" description="Helical" evidence="16">
    <location>
        <begin position="24"/>
        <end position="43"/>
    </location>
</feature>
<dbReference type="EC" id="2.7.13.3" evidence="4"/>
<dbReference type="PANTHER" id="PTHR43047:SF72">
    <property type="entry name" value="OSMOSENSING HISTIDINE PROTEIN KINASE SLN1"/>
    <property type="match status" value="1"/>
</dbReference>
<dbReference type="SUPFAM" id="SSF55785">
    <property type="entry name" value="PYP-like sensor domain (PAS domain)"/>
    <property type="match status" value="1"/>
</dbReference>
<dbReference type="InterPro" id="IPR011006">
    <property type="entry name" value="CheY-like_superfamily"/>
</dbReference>
<dbReference type="PROSITE" id="PS50109">
    <property type="entry name" value="HIS_KIN"/>
    <property type="match status" value="1"/>
</dbReference>
<dbReference type="InterPro" id="IPR004358">
    <property type="entry name" value="Sig_transdc_His_kin-like_C"/>
</dbReference>
<dbReference type="PRINTS" id="PR00344">
    <property type="entry name" value="BCTRLSENSOR"/>
</dbReference>
<organism evidence="22 24">
    <name type="scientific">Stutzerimonas balearica DSM 6083</name>
    <dbReference type="NCBI Taxonomy" id="1123016"/>
    <lineage>
        <taxon>Bacteria</taxon>
        <taxon>Pseudomonadati</taxon>
        <taxon>Pseudomonadota</taxon>
        <taxon>Gammaproteobacteria</taxon>
        <taxon>Pseudomonadales</taxon>
        <taxon>Pseudomonadaceae</taxon>
        <taxon>Stutzerimonas</taxon>
    </lineage>
</organism>
<dbReference type="PROSITE" id="PS50112">
    <property type="entry name" value="PAS"/>
    <property type="match status" value="1"/>
</dbReference>
<comment type="catalytic activity">
    <reaction evidence="1">
        <text>ATP + protein L-histidine = ADP + protein N-phospho-L-histidine.</text>
        <dbReference type="EC" id="2.7.13.3"/>
    </reaction>
</comment>
<evidence type="ECO:0000256" key="8">
    <source>
        <dbReference type="ARBA" id="ARBA00022692"/>
    </source>
</evidence>
<dbReference type="Proteomes" id="UP000031271">
    <property type="component" value="Chromosome"/>
</dbReference>
<dbReference type="CDD" id="cd00130">
    <property type="entry name" value="PAS"/>
    <property type="match status" value="1"/>
</dbReference>
<dbReference type="InterPro" id="IPR036890">
    <property type="entry name" value="HATPase_C_sf"/>
</dbReference>
<feature type="modified residue" description="4-aspartylphosphate" evidence="15">
    <location>
        <position position="782"/>
    </location>
</feature>
<comment type="subcellular location">
    <subcellularLocation>
        <location evidence="2">Cell membrane</location>
    </subcellularLocation>
    <subcellularLocation>
        <location evidence="3">Membrane raft</location>
        <topology evidence="3">Multi-pass membrane protein</topology>
    </subcellularLocation>
</comment>
<keyword evidence="11" id="KW-0067">ATP-binding</keyword>
<dbReference type="GO" id="GO:0045121">
    <property type="term" value="C:membrane raft"/>
    <property type="evidence" value="ECO:0007669"/>
    <property type="project" value="UniProtKB-SubCell"/>
</dbReference>
<keyword evidence="7" id="KW-0808">Transferase</keyword>
<evidence type="ECO:0000259" key="20">
    <source>
        <dbReference type="PROSITE" id="PS50113"/>
    </source>
</evidence>
<dbReference type="InterPro" id="IPR000700">
    <property type="entry name" value="PAS-assoc_C"/>
</dbReference>
<keyword evidence="8 16" id="KW-0812">Transmembrane</keyword>
<dbReference type="InterPro" id="IPR005467">
    <property type="entry name" value="His_kinase_dom"/>
</dbReference>
<evidence type="ECO:0000313" key="24">
    <source>
        <dbReference type="Proteomes" id="UP000031271"/>
    </source>
</evidence>
<evidence type="ECO:0000256" key="10">
    <source>
        <dbReference type="ARBA" id="ARBA00022777"/>
    </source>
</evidence>
<feature type="domain" description="Histidine kinase" evidence="17">
    <location>
        <begin position="501"/>
        <end position="719"/>
    </location>
</feature>
<evidence type="ECO:0000256" key="9">
    <source>
        <dbReference type="ARBA" id="ARBA00022741"/>
    </source>
</evidence>
<keyword evidence="13" id="KW-0902">Two-component regulatory system</keyword>
<dbReference type="GO" id="GO:0005524">
    <property type="term" value="F:ATP binding"/>
    <property type="evidence" value="ECO:0007669"/>
    <property type="project" value="UniProtKB-KW"/>
</dbReference>
<dbReference type="NCBIfam" id="TIGR00229">
    <property type="entry name" value="sensory_box"/>
    <property type="match status" value="1"/>
</dbReference>
<dbReference type="EMBL" id="CP007511">
    <property type="protein sequence ID" value="AJE17058.1"/>
    <property type="molecule type" value="Genomic_DNA"/>
</dbReference>
<dbReference type="SMART" id="SM00086">
    <property type="entry name" value="PAC"/>
    <property type="match status" value="1"/>
</dbReference>
<dbReference type="Gene3D" id="1.10.287.130">
    <property type="match status" value="1"/>
</dbReference>
<keyword evidence="25" id="KW-1185">Reference proteome</keyword>
<dbReference type="Pfam" id="PF03924">
    <property type="entry name" value="CHASE"/>
    <property type="match status" value="1"/>
</dbReference>